<name>A0A3A8PTP5_9BACT</name>
<sequence length="126" mass="14172">MRPEDGDLLARYGHLHDDVIHSVRVDFSDLSRPTGGAEVVIYAREAGNGPKWIYLHLRFIGVKAFQFTDGNRSYQVLSDGGRISWKDGRVTLDLDPGPDGIDHPDPQYVSHFFITADACDWEEEAL</sequence>
<organism evidence="1 2">
    <name type="scientific">Corallococcus llansteffanensis</name>
    <dbReference type="NCBI Taxonomy" id="2316731"/>
    <lineage>
        <taxon>Bacteria</taxon>
        <taxon>Pseudomonadati</taxon>
        <taxon>Myxococcota</taxon>
        <taxon>Myxococcia</taxon>
        <taxon>Myxococcales</taxon>
        <taxon>Cystobacterineae</taxon>
        <taxon>Myxococcaceae</taxon>
        <taxon>Corallococcus</taxon>
    </lineage>
</organism>
<dbReference type="EMBL" id="RAWB01000236">
    <property type="protein sequence ID" value="RKH55802.1"/>
    <property type="molecule type" value="Genomic_DNA"/>
</dbReference>
<comment type="caution">
    <text evidence="1">The sequence shown here is derived from an EMBL/GenBank/DDBJ whole genome shotgun (WGS) entry which is preliminary data.</text>
</comment>
<dbReference type="AlphaFoldDB" id="A0A3A8PTP5"/>
<dbReference type="Proteomes" id="UP000272888">
    <property type="component" value="Unassembled WGS sequence"/>
</dbReference>
<reference evidence="2" key="1">
    <citation type="submission" date="2018-09" db="EMBL/GenBank/DDBJ databases">
        <authorList>
            <person name="Livingstone P.G."/>
            <person name="Whitworth D.E."/>
        </authorList>
    </citation>
    <scope>NUCLEOTIDE SEQUENCE [LARGE SCALE GENOMIC DNA]</scope>
    <source>
        <strain evidence="2">CA051B</strain>
    </source>
</reference>
<evidence type="ECO:0000313" key="1">
    <source>
        <dbReference type="EMBL" id="RKH55802.1"/>
    </source>
</evidence>
<gene>
    <name evidence="1" type="ORF">D7V93_21865</name>
</gene>
<protein>
    <submittedName>
        <fullName evidence="1">Uncharacterized protein</fullName>
    </submittedName>
</protein>
<proteinExistence type="predicted"/>
<keyword evidence="2" id="KW-1185">Reference proteome</keyword>
<evidence type="ECO:0000313" key="2">
    <source>
        <dbReference type="Proteomes" id="UP000272888"/>
    </source>
</evidence>
<accession>A0A3A8PTP5</accession>